<proteinExistence type="predicted"/>
<dbReference type="EMBL" id="JBHSSL010000042">
    <property type="protein sequence ID" value="MFC6170468.1"/>
    <property type="molecule type" value="Genomic_DNA"/>
</dbReference>
<organism evidence="1 2">
    <name type="scientific">Loigolactobacillus jiayinensis</name>
    <dbReference type="NCBI Taxonomy" id="2486016"/>
    <lineage>
        <taxon>Bacteria</taxon>
        <taxon>Bacillati</taxon>
        <taxon>Bacillota</taxon>
        <taxon>Bacilli</taxon>
        <taxon>Lactobacillales</taxon>
        <taxon>Lactobacillaceae</taxon>
        <taxon>Loigolactobacillus</taxon>
    </lineage>
</organism>
<protein>
    <submittedName>
        <fullName evidence="1">Uncharacterized protein</fullName>
    </submittedName>
</protein>
<gene>
    <name evidence="1" type="ORF">ACFQGP_07750</name>
</gene>
<sequence>MKIIKDLNFCLTVDYKGNAVINLYAESENDTSKLLLSSRNIYDVKQICKTLGFDFNNCEYTGSFFAEVVENDSDKLVIDDMTDGRETLASAIRLDNGDIKVVDNTGTTVIYSGNQFSLNITER</sequence>
<dbReference type="Proteomes" id="UP001596289">
    <property type="component" value="Unassembled WGS sequence"/>
</dbReference>
<comment type="caution">
    <text evidence="1">The sequence shown here is derived from an EMBL/GenBank/DDBJ whole genome shotgun (WGS) entry which is preliminary data.</text>
</comment>
<evidence type="ECO:0000313" key="2">
    <source>
        <dbReference type="Proteomes" id="UP001596289"/>
    </source>
</evidence>
<evidence type="ECO:0000313" key="1">
    <source>
        <dbReference type="EMBL" id="MFC6170468.1"/>
    </source>
</evidence>
<dbReference type="RefSeq" id="WP_125552532.1">
    <property type="nucleotide sequence ID" value="NZ_JBHSSL010000042.1"/>
</dbReference>
<name>A0ABW1RCI1_9LACO</name>
<keyword evidence="2" id="KW-1185">Reference proteome</keyword>
<reference evidence="2" key="1">
    <citation type="journal article" date="2019" name="Int. J. Syst. Evol. Microbiol.">
        <title>The Global Catalogue of Microorganisms (GCM) 10K type strain sequencing project: providing services to taxonomists for standard genome sequencing and annotation.</title>
        <authorList>
            <consortium name="The Broad Institute Genomics Platform"/>
            <consortium name="The Broad Institute Genome Sequencing Center for Infectious Disease"/>
            <person name="Wu L."/>
            <person name="Ma J."/>
        </authorList>
    </citation>
    <scope>NUCLEOTIDE SEQUENCE [LARGE SCALE GENOMIC DNA]</scope>
    <source>
        <strain evidence="2">CCM 8904</strain>
    </source>
</reference>
<accession>A0ABW1RCI1</accession>